<proteinExistence type="predicted"/>
<dbReference type="GO" id="GO:0009252">
    <property type="term" value="P:peptidoglycan biosynthetic process"/>
    <property type="evidence" value="ECO:0007669"/>
    <property type="project" value="UniProtKB-KW"/>
</dbReference>
<evidence type="ECO:0000256" key="2">
    <source>
        <dbReference type="SAM" id="MobiDB-lite"/>
    </source>
</evidence>
<dbReference type="PANTHER" id="PTHR38589">
    <property type="entry name" value="BLR0621 PROTEIN"/>
    <property type="match status" value="1"/>
</dbReference>
<feature type="active site" description="Proton donor/acceptor" evidence="1">
    <location>
        <position position="434"/>
    </location>
</feature>
<evidence type="ECO:0000256" key="3">
    <source>
        <dbReference type="SAM" id="Phobius"/>
    </source>
</evidence>
<comment type="pathway">
    <text evidence="1">Cell wall biogenesis; peptidoglycan biosynthesis.</text>
</comment>
<feature type="active site" description="Nucleophile" evidence="1">
    <location>
        <position position="444"/>
    </location>
</feature>
<protein>
    <recommendedName>
        <fullName evidence="4">L,D-TPase catalytic domain-containing protein</fullName>
    </recommendedName>
</protein>
<keyword evidence="1" id="KW-0961">Cell wall biogenesis/degradation</keyword>
<dbReference type="InterPro" id="IPR005490">
    <property type="entry name" value="LD_TPept_cat_dom"/>
</dbReference>
<evidence type="ECO:0000256" key="1">
    <source>
        <dbReference type="PROSITE-ProRule" id="PRU01373"/>
    </source>
</evidence>
<feature type="region of interest" description="Disordered" evidence="2">
    <location>
        <begin position="234"/>
        <end position="278"/>
    </location>
</feature>
<dbReference type="InterPro" id="IPR013783">
    <property type="entry name" value="Ig-like_fold"/>
</dbReference>
<evidence type="ECO:0000313" key="6">
    <source>
        <dbReference type="Proteomes" id="UP000261032"/>
    </source>
</evidence>
<dbReference type="PANTHER" id="PTHR38589:SF1">
    <property type="entry name" value="BLR0621 PROTEIN"/>
    <property type="match status" value="1"/>
</dbReference>
<keyword evidence="3" id="KW-0472">Membrane</keyword>
<feature type="transmembrane region" description="Helical" evidence="3">
    <location>
        <begin position="16"/>
        <end position="36"/>
    </location>
</feature>
<dbReference type="PROSITE" id="PS52029">
    <property type="entry name" value="LD_TPASE"/>
    <property type="match status" value="1"/>
</dbReference>
<dbReference type="GO" id="GO:0071555">
    <property type="term" value="P:cell wall organization"/>
    <property type="evidence" value="ECO:0007669"/>
    <property type="project" value="UniProtKB-UniRule"/>
</dbReference>
<keyword evidence="3" id="KW-1133">Transmembrane helix</keyword>
<dbReference type="AlphaFoldDB" id="A0A3E3EFB7"/>
<dbReference type="EMBL" id="QUSL01000005">
    <property type="protein sequence ID" value="RGD86590.1"/>
    <property type="molecule type" value="Genomic_DNA"/>
</dbReference>
<reference evidence="5 6" key="1">
    <citation type="submission" date="2018-08" db="EMBL/GenBank/DDBJ databases">
        <title>A genome reference for cultivated species of the human gut microbiota.</title>
        <authorList>
            <person name="Zou Y."/>
            <person name="Xue W."/>
            <person name="Luo G."/>
        </authorList>
    </citation>
    <scope>NUCLEOTIDE SEQUENCE [LARGE SCALE GENOMIC DNA]</scope>
    <source>
        <strain evidence="5 6">OM06-4</strain>
    </source>
</reference>
<feature type="domain" description="L,D-TPase catalytic" evidence="4">
    <location>
        <begin position="297"/>
        <end position="468"/>
    </location>
</feature>
<comment type="caution">
    <text evidence="5">The sequence shown here is derived from an EMBL/GenBank/DDBJ whole genome shotgun (WGS) entry which is preliminary data.</text>
</comment>
<evidence type="ECO:0000259" key="4">
    <source>
        <dbReference type="PROSITE" id="PS52029"/>
    </source>
</evidence>
<keyword evidence="1" id="KW-0573">Peptidoglycan synthesis</keyword>
<dbReference type="GO" id="GO:0016740">
    <property type="term" value="F:transferase activity"/>
    <property type="evidence" value="ECO:0007669"/>
    <property type="project" value="InterPro"/>
</dbReference>
<gene>
    <name evidence="5" type="ORF">DXB93_04455</name>
</gene>
<organism evidence="5 6">
    <name type="scientific">Thomasclavelia ramosa</name>
    <dbReference type="NCBI Taxonomy" id="1547"/>
    <lineage>
        <taxon>Bacteria</taxon>
        <taxon>Bacillati</taxon>
        <taxon>Bacillota</taxon>
        <taxon>Erysipelotrichia</taxon>
        <taxon>Erysipelotrichales</taxon>
        <taxon>Coprobacillaceae</taxon>
        <taxon>Thomasclavelia</taxon>
    </lineage>
</organism>
<evidence type="ECO:0000313" key="5">
    <source>
        <dbReference type="EMBL" id="RGD86590.1"/>
    </source>
</evidence>
<dbReference type="Proteomes" id="UP000261032">
    <property type="component" value="Unassembled WGS sequence"/>
</dbReference>
<dbReference type="Gene3D" id="2.60.40.10">
    <property type="entry name" value="Immunoglobulins"/>
    <property type="match status" value="1"/>
</dbReference>
<keyword evidence="3" id="KW-0812">Transmembrane</keyword>
<sequence length="475" mass="51022">MKDLCLNYLDTRNKKIIAGISAFAVILASTLGIYALTKDNLPDFVLNDNKAIKLEYGDKYSVNSMKLLNTEGMDDEDKKILKNGLSIKSNFKYEDGKDYPAIGEYKITMTFNDNTLVKKVKVADTTAPELNTEFRDIDIVKGTDLATYDFTGLNLFSATDLSPVEVGYDSSAVNSSTVGTYILKVTAKDTSGNETTKELTVNITEAPNVNQELVTETVTNEDGTKSIRNTLKDKATAQENTANTKISSNSSKGNSTNKKGSTGSSSSNSSNSSSNSGVNQSFVANMSISRQTTQAITVVGNGGSYATLTLHTKRNGIWTETLSCSARVGKNGITSNKHEGDGKTPTGIYSFGQAFGVAGNPGTSRGWLQVNNNHYWVDDVNSPYYNKLVDASQTGIQWNSAEHLIGYPTAYKYAIAVNYNTACTPGAGSAIFLHCSTGGSTAGCISVSQSNMIRILQSLQGDTLIGIYQNSNSLY</sequence>
<dbReference type="Pfam" id="PF03734">
    <property type="entry name" value="YkuD"/>
    <property type="match status" value="1"/>
</dbReference>
<accession>A0A3E3EFB7</accession>
<dbReference type="GO" id="GO:0008360">
    <property type="term" value="P:regulation of cell shape"/>
    <property type="evidence" value="ECO:0007669"/>
    <property type="project" value="UniProtKB-UniRule"/>
</dbReference>
<feature type="compositionally biased region" description="Low complexity" evidence="2">
    <location>
        <begin position="243"/>
        <end position="277"/>
    </location>
</feature>
<keyword evidence="1" id="KW-0133">Cell shape</keyword>
<name>A0A3E3EFB7_9FIRM</name>